<protein>
    <recommendedName>
        <fullName evidence="8">Bcr/CflA family efflux transporter</fullName>
    </recommendedName>
</protein>
<keyword evidence="6 8" id="KW-1133">Transmembrane helix</keyword>
<dbReference type="EMBL" id="RKKB01000001">
    <property type="protein sequence ID" value="RPA34618.1"/>
    <property type="molecule type" value="Genomic_DNA"/>
</dbReference>
<feature type="transmembrane region" description="Helical" evidence="8">
    <location>
        <begin position="161"/>
        <end position="182"/>
    </location>
</feature>
<evidence type="ECO:0000259" key="9">
    <source>
        <dbReference type="PROSITE" id="PS50850"/>
    </source>
</evidence>
<feature type="transmembrane region" description="Helical" evidence="8">
    <location>
        <begin position="298"/>
        <end position="320"/>
    </location>
</feature>
<feature type="transmembrane region" description="Helical" evidence="8">
    <location>
        <begin position="362"/>
        <end position="382"/>
    </location>
</feature>
<dbReference type="NCBIfam" id="TIGR00710">
    <property type="entry name" value="efflux_Bcr_CflA"/>
    <property type="match status" value="1"/>
</dbReference>
<keyword evidence="3 8" id="KW-0813">Transport</keyword>
<comment type="caution">
    <text evidence="8">Lacks conserved residue(s) required for the propagation of feature annotation.</text>
</comment>
<dbReference type="InterPro" id="IPR004812">
    <property type="entry name" value="Efflux_drug-R_Bcr/CmlA"/>
</dbReference>
<keyword evidence="7 8" id="KW-0472">Membrane</keyword>
<dbReference type="RefSeq" id="WP_124011780.1">
    <property type="nucleotide sequence ID" value="NZ_CP034073.1"/>
</dbReference>
<dbReference type="InterPro" id="IPR036259">
    <property type="entry name" value="MFS_trans_sf"/>
</dbReference>
<accession>A0A3N4EC66</accession>
<feature type="domain" description="Major facilitator superfamily (MFS) profile" evidence="9">
    <location>
        <begin position="3"/>
        <end position="387"/>
    </location>
</feature>
<comment type="similarity">
    <text evidence="2 8">Belongs to the major facilitator superfamily. Bcr/CmlA family.</text>
</comment>
<dbReference type="AlphaFoldDB" id="A0A3N4EC66"/>
<dbReference type="OrthoDB" id="9814303at2"/>
<evidence type="ECO:0000256" key="5">
    <source>
        <dbReference type="ARBA" id="ARBA00022692"/>
    </source>
</evidence>
<dbReference type="InterPro" id="IPR005829">
    <property type="entry name" value="Sugar_transporter_CS"/>
</dbReference>
<dbReference type="InterPro" id="IPR050189">
    <property type="entry name" value="MFS_Efflux_Transporters"/>
</dbReference>
<dbReference type="SUPFAM" id="SSF103473">
    <property type="entry name" value="MFS general substrate transporter"/>
    <property type="match status" value="1"/>
</dbReference>
<dbReference type="EMBL" id="CP034073">
    <property type="protein sequence ID" value="AZG36764.1"/>
    <property type="molecule type" value="Genomic_DNA"/>
</dbReference>
<evidence type="ECO:0000313" key="12">
    <source>
        <dbReference type="Proteomes" id="UP000273778"/>
    </source>
</evidence>
<evidence type="ECO:0000256" key="4">
    <source>
        <dbReference type="ARBA" id="ARBA00022475"/>
    </source>
</evidence>
<evidence type="ECO:0000256" key="3">
    <source>
        <dbReference type="ARBA" id="ARBA00022448"/>
    </source>
</evidence>
<evidence type="ECO:0000256" key="1">
    <source>
        <dbReference type="ARBA" id="ARBA00004651"/>
    </source>
</evidence>
<dbReference type="InterPro" id="IPR011701">
    <property type="entry name" value="MFS"/>
</dbReference>
<reference evidence="11" key="3">
    <citation type="submission" date="2018-11" db="EMBL/GenBank/DDBJ databases">
        <authorList>
            <person name="Hwang Y.J."/>
            <person name="Hwang C.Y."/>
        </authorList>
    </citation>
    <scope>NUCLEOTIDE SEQUENCE</scope>
    <source>
        <strain evidence="11">R106</strain>
    </source>
</reference>
<evidence type="ECO:0000256" key="6">
    <source>
        <dbReference type="ARBA" id="ARBA00022989"/>
    </source>
</evidence>
<evidence type="ECO:0000256" key="2">
    <source>
        <dbReference type="ARBA" id="ARBA00006236"/>
    </source>
</evidence>
<evidence type="ECO:0000256" key="8">
    <source>
        <dbReference type="RuleBase" id="RU365088"/>
    </source>
</evidence>
<dbReference type="GO" id="GO:0005886">
    <property type="term" value="C:plasma membrane"/>
    <property type="evidence" value="ECO:0007669"/>
    <property type="project" value="UniProtKB-SubCell"/>
</dbReference>
<dbReference type="Pfam" id="PF07690">
    <property type="entry name" value="MFS_1"/>
    <property type="match status" value="1"/>
</dbReference>
<feature type="transmembrane region" description="Helical" evidence="8">
    <location>
        <begin position="208"/>
        <end position="230"/>
    </location>
</feature>
<comment type="subcellular location">
    <subcellularLocation>
        <location evidence="8">Cell inner membrane</location>
        <topology evidence="8">Multi-pass membrane protein</topology>
    </subcellularLocation>
    <subcellularLocation>
        <location evidence="1">Cell membrane</location>
        <topology evidence="1">Multi-pass membrane protein</topology>
    </subcellularLocation>
</comment>
<reference evidence="13" key="2">
    <citation type="submission" date="2018-11" db="EMBL/GenBank/DDBJ databases">
        <title>Shewanella sp. R106.</title>
        <authorList>
            <person name="Hwang Y.J."/>
            <person name="Hwang C.Y."/>
        </authorList>
    </citation>
    <scope>NUCLEOTIDE SEQUENCE [LARGE SCALE GENOMIC DNA]</scope>
    <source>
        <strain evidence="13">R106</strain>
    </source>
</reference>
<keyword evidence="12" id="KW-1185">Reference proteome</keyword>
<feature type="transmembrane region" description="Helical" evidence="8">
    <location>
        <begin position="133"/>
        <end position="155"/>
    </location>
</feature>
<keyword evidence="4" id="KW-1003">Cell membrane</keyword>
<name>A0A3N4EC66_9GAMM</name>
<dbReference type="PROSITE" id="PS00216">
    <property type="entry name" value="SUGAR_TRANSPORT_1"/>
    <property type="match status" value="1"/>
</dbReference>
<feature type="transmembrane region" description="Helical" evidence="8">
    <location>
        <begin position="75"/>
        <end position="94"/>
    </location>
</feature>
<keyword evidence="8" id="KW-0997">Cell inner membrane</keyword>
<dbReference type="PANTHER" id="PTHR43124:SF3">
    <property type="entry name" value="CHLORAMPHENICOL EFFLUX PUMP RV0191"/>
    <property type="match status" value="1"/>
</dbReference>
<feature type="transmembrane region" description="Helical" evidence="8">
    <location>
        <begin position="242"/>
        <end position="261"/>
    </location>
</feature>
<evidence type="ECO:0000313" key="10">
    <source>
        <dbReference type="EMBL" id="AZG36764.1"/>
    </source>
</evidence>
<feature type="transmembrane region" description="Helical" evidence="8">
    <location>
        <begin position="273"/>
        <end position="292"/>
    </location>
</feature>
<dbReference type="Gene3D" id="1.20.1720.10">
    <property type="entry name" value="Multidrug resistance protein D"/>
    <property type="match status" value="1"/>
</dbReference>
<proteinExistence type="inferred from homology"/>
<dbReference type="PANTHER" id="PTHR43124">
    <property type="entry name" value="PURINE EFFLUX PUMP PBUE"/>
    <property type="match status" value="1"/>
</dbReference>
<dbReference type="GO" id="GO:0042910">
    <property type="term" value="F:xenobiotic transmembrane transporter activity"/>
    <property type="evidence" value="ECO:0007669"/>
    <property type="project" value="InterPro"/>
</dbReference>
<evidence type="ECO:0000256" key="7">
    <source>
        <dbReference type="ARBA" id="ARBA00023136"/>
    </source>
</evidence>
<dbReference type="PROSITE" id="PS50850">
    <property type="entry name" value="MFS"/>
    <property type="match status" value="1"/>
</dbReference>
<evidence type="ECO:0000313" key="11">
    <source>
        <dbReference type="EMBL" id="RPA34618.1"/>
    </source>
</evidence>
<feature type="transmembrane region" description="Helical" evidence="8">
    <location>
        <begin position="332"/>
        <end position="356"/>
    </location>
</feature>
<keyword evidence="5 8" id="KW-0812">Transmembrane</keyword>
<feature type="transmembrane region" description="Helical" evidence="8">
    <location>
        <begin position="100"/>
        <end position="121"/>
    </location>
</feature>
<evidence type="ECO:0000313" key="13">
    <source>
        <dbReference type="Proteomes" id="UP000278855"/>
    </source>
</evidence>
<dbReference type="InterPro" id="IPR020846">
    <property type="entry name" value="MFS_dom"/>
</dbReference>
<organism evidence="11 13">
    <name type="scientific">Shewanella psychromarinicola</name>
    <dbReference type="NCBI Taxonomy" id="2487742"/>
    <lineage>
        <taxon>Bacteria</taxon>
        <taxon>Pseudomonadati</taxon>
        <taxon>Pseudomonadota</taxon>
        <taxon>Gammaproteobacteria</taxon>
        <taxon>Alteromonadales</taxon>
        <taxon>Shewanellaceae</taxon>
        <taxon>Shewanella</taxon>
    </lineage>
</organism>
<gene>
    <name evidence="11" type="ORF">EGC77_02795</name>
    <name evidence="10" type="ORF">EGC80_19135</name>
</gene>
<dbReference type="CDD" id="cd17320">
    <property type="entry name" value="MFS_MdfA_MDR_like"/>
    <property type="match status" value="1"/>
</dbReference>
<dbReference type="GO" id="GO:1990961">
    <property type="term" value="P:xenobiotic detoxification by transmembrane export across the plasma membrane"/>
    <property type="evidence" value="ECO:0007669"/>
    <property type="project" value="InterPro"/>
</dbReference>
<dbReference type="Proteomes" id="UP000273778">
    <property type="component" value="Chromosome"/>
</dbReference>
<sequence>MSKFISTPLLFLLAGISALTPFATDGYLSALPVMAEDLNTDISLIAVTVSLYIFGLAIGQLIGGPLSDRFGRKPVIITGLAIFSIASFFIPYGHSIEMLWGLRMIQAIGGGIAVVGVPAIIRDNTSGKDSARLFSLIMLITMLAPSIAPSVGTVILKTLDWGWIFTSLALLGLIVTISVIVIMPKETKTKQRVKNRGYLSVFRERRALGYLLAQGFGFSVLITFLTNAPFAYMEQFHVDEAFFSGLLILNVAGVAVINRLNHFLLQRIEPNQLLKIFLSIQMLGVLILVVATAFFPNILWLTVFGFVATTATIGGIMPNSSACFMNYFGKNAGIAAATLGATQYLVGAAVSALAAILSDDSLWPIVLIMTTATIIALCGALYRPQAQAEDNVQNLSHAG</sequence>
<reference evidence="10 12" key="1">
    <citation type="submission" date="2018-11" db="EMBL/GenBank/DDBJ databases">
        <title>Shewanella sp. M2.</title>
        <authorList>
            <person name="Hwang Y.J."/>
            <person name="Hwang C.Y."/>
        </authorList>
    </citation>
    <scope>NUCLEOTIDE SEQUENCE [LARGE SCALE GENOMIC DNA]</scope>
    <source>
        <strain evidence="10 12">M2</strain>
    </source>
</reference>
<feature type="transmembrane region" description="Helical" evidence="8">
    <location>
        <begin position="42"/>
        <end position="63"/>
    </location>
</feature>
<dbReference type="Proteomes" id="UP000278855">
    <property type="component" value="Unassembled WGS sequence"/>
</dbReference>
<dbReference type="KEGG" id="spsr:EGC80_19135"/>